<dbReference type="Pfam" id="PF20209">
    <property type="entry name" value="DUF6570"/>
    <property type="match status" value="1"/>
</dbReference>
<dbReference type="AlphaFoldDB" id="A0AA39UNS3"/>
<gene>
    <name evidence="2" type="ORF">EDD18DRAFT_1073895</name>
</gene>
<evidence type="ECO:0000259" key="1">
    <source>
        <dbReference type="Pfam" id="PF20209"/>
    </source>
</evidence>
<proteinExistence type="predicted"/>
<organism evidence="2 3">
    <name type="scientific">Armillaria luteobubalina</name>
    <dbReference type="NCBI Taxonomy" id="153913"/>
    <lineage>
        <taxon>Eukaryota</taxon>
        <taxon>Fungi</taxon>
        <taxon>Dikarya</taxon>
        <taxon>Basidiomycota</taxon>
        <taxon>Agaricomycotina</taxon>
        <taxon>Agaricomycetes</taxon>
        <taxon>Agaricomycetidae</taxon>
        <taxon>Agaricales</taxon>
        <taxon>Marasmiineae</taxon>
        <taxon>Physalacriaceae</taxon>
        <taxon>Armillaria</taxon>
    </lineage>
</organism>
<name>A0AA39UNS3_9AGAR</name>
<protein>
    <recommendedName>
        <fullName evidence="1">DUF6570 domain-containing protein</fullName>
    </recommendedName>
</protein>
<feature type="non-terminal residue" evidence="2">
    <location>
        <position position="176"/>
    </location>
</feature>
<reference evidence="2" key="1">
    <citation type="submission" date="2023-06" db="EMBL/GenBank/DDBJ databases">
        <authorList>
            <consortium name="Lawrence Berkeley National Laboratory"/>
            <person name="Ahrendt S."/>
            <person name="Sahu N."/>
            <person name="Indic B."/>
            <person name="Wong-Bajracharya J."/>
            <person name="Merenyi Z."/>
            <person name="Ke H.-M."/>
            <person name="Monk M."/>
            <person name="Kocsube S."/>
            <person name="Drula E."/>
            <person name="Lipzen A."/>
            <person name="Balint B."/>
            <person name="Henrissat B."/>
            <person name="Andreopoulos B."/>
            <person name="Martin F.M."/>
            <person name="Harder C.B."/>
            <person name="Rigling D."/>
            <person name="Ford K.L."/>
            <person name="Foster G.D."/>
            <person name="Pangilinan J."/>
            <person name="Papanicolaou A."/>
            <person name="Barry K."/>
            <person name="LaButti K."/>
            <person name="Viragh M."/>
            <person name="Koriabine M."/>
            <person name="Yan M."/>
            <person name="Riley R."/>
            <person name="Champramary S."/>
            <person name="Plett K.L."/>
            <person name="Tsai I.J."/>
            <person name="Slot J."/>
            <person name="Sipos G."/>
            <person name="Plett J."/>
            <person name="Nagy L.G."/>
            <person name="Grigoriev I.V."/>
        </authorList>
    </citation>
    <scope>NUCLEOTIDE SEQUENCE</scope>
    <source>
        <strain evidence="2">HWK02</strain>
    </source>
</reference>
<feature type="domain" description="DUF6570" evidence="1">
    <location>
        <begin position="24"/>
        <end position="160"/>
    </location>
</feature>
<dbReference type="InterPro" id="IPR046700">
    <property type="entry name" value="DUF6570"/>
</dbReference>
<evidence type="ECO:0000313" key="3">
    <source>
        <dbReference type="Proteomes" id="UP001175228"/>
    </source>
</evidence>
<evidence type="ECO:0000313" key="2">
    <source>
        <dbReference type="EMBL" id="KAK0496947.1"/>
    </source>
</evidence>
<accession>A0AA39UNS3</accession>
<comment type="caution">
    <text evidence="2">The sequence shown here is derived from an EMBL/GenBank/DDBJ whole genome shotgun (WGS) entry which is preliminary data.</text>
</comment>
<keyword evidence="3" id="KW-1185">Reference proteome</keyword>
<sequence length="176" mass="20256">MLDSAGWVDNQLSVCFECENSLKRNKTPRYSLRNLMFIGVLPEEFCDLTWVEEMVCAVYHCTVQITRLYGSSDPSQPRLFKGNTCAHDLNFVSTATILPHTLKDVNGLIGVLFLGLRQNLRHCLGTVYKIRKEKVWCFLCWLAENNPSYESMKLSKAQLDMYGDNEVIPRLEERVI</sequence>
<dbReference type="EMBL" id="JAUEPU010000014">
    <property type="protein sequence ID" value="KAK0496947.1"/>
    <property type="molecule type" value="Genomic_DNA"/>
</dbReference>
<dbReference type="Proteomes" id="UP001175228">
    <property type="component" value="Unassembled WGS sequence"/>
</dbReference>